<evidence type="ECO:0000256" key="1">
    <source>
        <dbReference type="ARBA" id="ARBA00022679"/>
    </source>
</evidence>
<keyword evidence="2 7" id="KW-0418">Kinase</keyword>
<dbReference type="Pfam" id="PF07730">
    <property type="entry name" value="HisKA_3"/>
    <property type="match status" value="1"/>
</dbReference>
<dbReference type="Gene3D" id="1.20.5.1930">
    <property type="match status" value="1"/>
</dbReference>
<dbReference type="InterPro" id="IPR003594">
    <property type="entry name" value="HATPase_dom"/>
</dbReference>
<feature type="domain" description="Histidine kinase" evidence="6">
    <location>
        <begin position="198"/>
        <end position="404"/>
    </location>
</feature>
<dbReference type="PROSITE" id="PS50109">
    <property type="entry name" value="HIS_KIN"/>
    <property type="match status" value="1"/>
</dbReference>
<dbReference type="InterPro" id="IPR050482">
    <property type="entry name" value="Sensor_HK_TwoCompSys"/>
</dbReference>
<dbReference type="SMART" id="SM00387">
    <property type="entry name" value="HATPase_c"/>
    <property type="match status" value="1"/>
</dbReference>
<protein>
    <submittedName>
        <fullName evidence="7">Sensor histidine kinase</fullName>
    </submittedName>
</protein>
<dbReference type="GO" id="GO:0000155">
    <property type="term" value="F:phosphorelay sensor kinase activity"/>
    <property type="evidence" value="ECO:0007669"/>
    <property type="project" value="InterPro"/>
</dbReference>
<dbReference type="GO" id="GO:0016020">
    <property type="term" value="C:membrane"/>
    <property type="evidence" value="ECO:0007669"/>
    <property type="project" value="InterPro"/>
</dbReference>
<evidence type="ECO:0000256" key="5">
    <source>
        <dbReference type="SAM" id="Phobius"/>
    </source>
</evidence>
<keyword evidence="4" id="KW-0175">Coiled coil</keyword>
<keyword evidence="5" id="KW-1133">Transmembrane helix</keyword>
<dbReference type="GO" id="GO:0046983">
    <property type="term" value="F:protein dimerization activity"/>
    <property type="evidence" value="ECO:0007669"/>
    <property type="project" value="InterPro"/>
</dbReference>
<proteinExistence type="predicted"/>
<dbReference type="InterPro" id="IPR011712">
    <property type="entry name" value="Sig_transdc_His_kin_sub3_dim/P"/>
</dbReference>
<dbReference type="InterPro" id="IPR036890">
    <property type="entry name" value="HATPase_C_sf"/>
</dbReference>
<dbReference type="Proteomes" id="UP000235836">
    <property type="component" value="Unassembled WGS sequence"/>
</dbReference>
<name>A0A2N6T2I6_9CORY</name>
<keyword evidence="5" id="KW-0812">Transmembrane</keyword>
<feature type="coiled-coil region" evidence="4">
    <location>
        <begin position="162"/>
        <end position="189"/>
    </location>
</feature>
<organism evidence="7 8">
    <name type="scientific">Corynebacterium tuscaniense</name>
    <dbReference type="NCBI Taxonomy" id="302449"/>
    <lineage>
        <taxon>Bacteria</taxon>
        <taxon>Bacillati</taxon>
        <taxon>Actinomycetota</taxon>
        <taxon>Actinomycetes</taxon>
        <taxon>Mycobacteriales</taxon>
        <taxon>Corynebacteriaceae</taxon>
        <taxon>Corynebacterium</taxon>
    </lineage>
</organism>
<dbReference type="PIRSF" id="PIRSF037434">
    <property type="entry name" value="STHK_ChrS"/>
    <property type="match status" value="1"/>
</dbReference>
<keyword evidence="5" id="KW-0472">Membrane</keyword>
<reference evidence="7 8" key="1">
    <citation type="submission" date="2017-09" db="EMBL/GenBank/DDBJ databases">
        <title>Bacterial strain isolated from the female urinary microbiota.</title>
        <authorList>
            <person name="Thomas-White K."/>
            <person name="Kumar N."/>
            <person name="Forster S."/>
            <person name="Putonti C."/>
            <person name="Lawley T."/>
            <person name="Wolfe A.J."/>
        </authorList>
    </citation>
    <scope>NUCLEOTIDE SEQUENCE [LARGE SCALE GENOMIC DNA]</scope>
    <source>
        <strain evidence="7 8">UMB0792</strain>
    </source>
</reference>
<evidence type="ECO:0000256" key="4">
    <source>
        <dbReference type="SAM" id="Coils"/>
    </source>
</evidence>
<evidence type="ECO:0000259" key="6">
    <source>
        <dbReference type="PROSITE" id="PS50109"/>
    </source>
</evidence>
<dbReference type="InterPro" id="IPR017205">
    <property type="entry name" value="Sig_transdc_His_kinase_ChrS"/>
</dbReference>
<dbReference type="PANTHER" id="PTHR24421">
    <property type="entry name" value="NITRATE/NITRITE SENSOR PROTEIN NARX-RELATED"/>
    <property type="match status" value="1"/>
</dbReference>
<dbReference type="CDD" id="cd16917">
    <property type="entry name" value="HATPase_UhpB-NarQ-NarX-like"/>
    <property type="match status" value="1"/>
</dbReference>
<evidence type="ECO:0000313" key="7">
    <source>
        <dbReference type="EMBL" id="PMC63550.1"/>
    </source>
</evidence>
<keyword evidence="1" id="KW-0808">Transferase</keyword>
<feature type="transmembrane region" description="Helical" evidence="5">
    <location>
        <begin position="47"/>
        <end position="66"/>
    </location>
</feature>
<dbReference type="InterPro" id="IPR005467">
    <property type="entry name" value="His_kinase_dom"/>
</dbReference>
<gene>
    <name evidence="7" type="ORF">CJ203_10555</name>
</gene>
<dbReference type="RefSeq" id="WP_102724551.1">
    <property type="nucleotide sequence ID" value="NZ_JBHRZL010000019.1"/>
</dbReference>
<feature type="transmembrane region" description="Helical" evidence="5">
    <location>
        <begin position="86"/>
        <end position="108"/>
    </location>
</feature>
<accession>A0A2N6T2I6</accession>
<evidence type="ECO:0000256" key="3">
    <source>
        <dbReference type="ARBA" id="ARBA00023012"/>
    </source>
</evidence>
<comment type="caution">
    <text evidence="7">The sequence shown here is derived from an EMBL/GenBank/DDBJ whole genome shotgun (WGS) entry which is preliminary data.</text>
</comment>
<feature type="transmembrane region" description="Helical" evidence="5">
    <location>
        <begin position="20"/>
        <end position="40"/>
    </location>
</feature>
<feature type="transmembrane region" description="Helical" evidence="5">
    <location>
        <begin position="139"/>
        <end position="159"/>
    </location>
</feature>
<feature type="transmembrane region" description="Helical" evidence="5">
    <location>
        <begin position="115"/>
        <end position="133"/>
    </location>
</feature>
<evidence type="ECO:0000313" key="8">
    <source>
        <dbReference type="Proteomes" id="UP000235836"/>
    </source>
</evidence>
<keyword evidence="3" id="KW-0902">Two-component regulatory system</keyword>
<dbReference type="EMBL" id="PNHG01000027">
    <property type="protein sequence ID" value="PMC63550.1"/>
    <property type="molecule type" value="Genomic_DNA"/>
</dbReference>
<dbReference type="Gene3D" id="3.30.565.10">
    <property type="entry name" value="Histidine kinase-like ATPase, C-terminal domain"/>
    <property type="match status" value="1"/>
</dbReference>
<dbReference type="PANTHER" id="PTHR24421:SF62">
    <property type="entry name" value="SENSORY TRANSDUCTION HISTIDINE KINASE"/>
    <property type="match status" value="1"/>
</dbReference>
<evidence type="ECO:0000256" key="2">
    <source>
        <dbReference type="ARBA" id="ARBA00022777"/>
    </source>
</evidence>
<dbReference type="Pfam" id="PF02518">
    <property type="entry name" value="HATPase_c"/>
    <property type="match status" value="1"/>
</dbReference>
<sequence length="414" mass="44459">MPSMVTALNESAPPPVNRALDTGIAALTVAILLVSLGGVVQMNLEQGAVLVLLIAVFSFMYFFGAMNMRDLNPTGRFLWLAGLSGVWVVAMMFTPIAVYWVFTLFFLYMRAFSNWVGVIGVVVMLAISILFQVPRGLTFGGVMGPAVSALVVVLITYAFNVIARVSAEREELIEELVTTQKALALKEREAGVVQERQRLAHEIHDTVAQSMSSIQMLLHAAERDLEKTSLTDEELAAPLRRIEVARRSASDNLAETRAMIAALTPAPLSETSLPEALERIAASFGYAGDVEFEITTDGDPRQLPMRLEAGLLRIAQGAMSNVVKHAGATKSRVTLTFAPDEIRLDVVDNGRGFDVGAAPQRPSGLGHIGIDAMRTRAAELGGELVVESTPGGPTAVSVAIPDSGTINQKIEEDT</sequence>
<dbReference type="SUPFAM" id="SSF55874">
    <property type="entry name" value="ATPase domain of HSP90 chaperone/DNA topoisomerase II/histidine kinase"/>
    <property type="match status" value="1"/>
</dbReference>
<keyword evidence="8" id="KW-1185">Reference proteome</keyword>
<dbReference type="AlphaFoldDB" id="A0A2N6T2I6"/>